<dbReference type="AlphaFoldDB" id="A0A0D5C3B7"/>
<protein>
    <submittedName>
        <fullName evidence="2">Uncharacterized protein</fullName>
    </submittedName>
</protein>
<gene>
    <name evidence="2" type="ORF">NADRNF5_1367</name>
</gene>
<dbReference type="EMBL" id="CP011070">
    <property type="protein sequence ID" value="AJW71053.1"/>
    <property type="molecule type" value="Genomic_DNA"/>
</dbReference>
<sequence length="226" mass="25669">MKKNRERDPITAKISWVFIGIAVGIGVSLTVLSFSLQIPVKDGWDVANWATLVVEIGIGLAIASAILIYEGGKREKSQEQQDRITEILEEVKKIEDYQQKYLQKEEHDKIQKKFAAQDAMHIPCVLAYSSMYDLRKLLLTPESERLSDHDKRIADERKQVDTWLKEIQNVTNQYSSSLTDQAILSLNGIVSFYNDETLTKHFGGIKEMIDKGLTSMDLKPLEPIEG</sequence>
<dbReference type="RefSeq" id="WP_048116348.1">
    <property type="nucleotide sequence ID" value="NZ_CP011070.1"/>
</dbReference>
<feature type="transmembrane region" description="Helical" evidence="1">
    <location>
        <begin position="46"/>
        <end position="69"/>
    </location>
</feature>
<keyword evidence="3" id="KW-1185">Reference proteome</keyword>
<dbReference type="STRING" id="1580092.NADRNF5_1367"/>
<feature type="transmembrane region" description="Helical" evidence="1">
    <location>
        <begin position="12"/>
        <end position="34"/>
    </location>
</feature>
<keyword evidence="1" id="KW-1133">Transmembrane helix</keyword>
<accession>A0A0D5C3B7</accession>
<name>A0A0D5C3B7_9ARCH</name>
<dbReference type="GeneID" id="24820557"/>
<organism evidence="2 3">
    <name type="scientific">Nitrosopumilus adriaticus</name>
    <dbReference type="NCBI Taxonomy" id="1580092"/>
    <lineage>
        <taxon>Archaea</taxon>
        <taxon>Nitrososphaerota</taxon>
        <taxon>Nitrososphaeria</taxon>
        <taxon>Nitrosopumilales</taxon>
        <taxon>Nitrosopumilaceae</taxon>
        <taxon>Nitrosopumilus</taxon>
    </lineage>
</organism>
<keyword evidence="1" id="KW-0472">Membrane</keyword>
<reference evidence="2 3" key="2">
    <citation type="journal article" date="2016" name="ISME J.">
        <title>Physiological and genomic characterization of two novel marine thaumarchaeal strains indicates niche differentiation.</title>
        <authorList>
            <person name="Bayer B."/>
            <person name="Vojvoda J."/>
            <person name="Offre P."/>
            <person name="Alves R.J."/>
            <person name="Elisabeth N.H."/>
            <person name="Garcia J.A."/>
            <person name="Volland J.M."/>
            <person name="Srivastava A."/>
            <person name="Schleper C."/>
            <person name="Herndl G.J."/>
        </authorList>
    </citation>
    <scope>NUCLEOTIDE SEQUENCE [LARGE SCALE GENOMIC DNA]</scope>
    <source>
        <strain evidence="2 3">NF5</strain>
    </source>
</reference>
<keyword evidence="1" id="KW-0812">Transmembrane</keyword>
<dbReference type="Proteomes" id="UP000032408">
    <property type="component" value="Chromosome"/>
</dbReference>
<reference evidence="3" key="1">
    <citation type="submission" date="2015-03" db="EMBL/GenBank/DDBJ databases">
        <title>Characterization of two novel Thaumarchaeota isolated from the Northern Adriatic Sea.</title>
        <authorList>
            <person name="Bayer B."/>
            <person name="Vojvoda J."/>
            <person name="Offre P."/>
            <person name="Srivastava A."/>
            <person name="Elisabeth N."/>
            <person name="Garcia J.A.L."/>
            <person name="Schleper C."/>
            <person name="Herndl G.J."/>
        </authorList>
    </citation>
    <scope>NUCLEOTIDE SEQUENCE [LARGE SCALE GENOMIC DNA]</scope>
    <source>
        <strain evidence="3">NF5</strain>
    </source>
</reference>
<evidence type="ECO:0000256" key="1">
    <source>
        <dbReference type="SAM" id="Phobius"/>
    </source>
</evidence>
<evidence type="ECO:0000313" key="3">
    <source>
        <dbReference type="Proteomes" id="UP000032408"/>
    </source>
</evidence>
<dbReference type="HOGENOM" id="CLU_1222477_0_0_2"/>
<proteinExistence type="predicted"/>
<dbReference type="KEGG" id="nin:NADRNF5_1367"/>
<evidence type="ECO:0000313" key="2">
    <source>
        <dbReference type="EMBL" id="AJW71053.1"/>
    </source>
</evidence>